<dbReference type="EMBL" id="JAVHUY010000074">
    <property type="protein sequence ID" value="MDQ7911197.1"/>
    <property type="molecule type" value="Genomic_DNA"/>
</dbReference>
<protein>
    <submittedName>
        <fullName evidence="5">GntR family transcriptional regulator</fullName>
    </submittedName>
</protein>
<sequence length="375" mass="40432">MTERAVRYLEIVAALREQIASGAVRPGDRMPSEHQLARRYGVSRPTAGRALRELETAGLVQRRVGSGTFARDAATGQRGRSFGLLAQGLGATEVLDPICTEITRRCQSEGSTVLWGDDSPPLEGVAELDRLCRYYLEQGVDGVFFAPLESEPDRERHNLRVVEALRSAGVQVVLLDRDVRDFPARSELDLVGIDNFLAGLHLGEHLLALGHQRLLLLARPNHPSTTDLRAAGCAAAARRHGLTPPSTILVSADPADDAAIGALLAGDRPDAIICANDFTAALLLQTLARLEVRVPADVAVAGFDDVRYSTLLPVRLTTMRQPCRAIARAAVRVMNERLDDPTTEPCATLLRAELVVRRSCGSPGEGVAVRGEQPA</sequence>
<accession>A0ABU0ZZ09</accession>
<evidence type="ECO:0000256" key="1">
    <source>
        <dbReference type="ARBA" id="ARBA00023015"/>
    </source>
</evidence>
<proteinExistence type="predicted"/>
<dbReference type="PANTHER" id="PTHR30146">
    <property type="entry name" value="LACI-RELATED TRANSCRIPTIONAL REPRESSOR"/>
    <property type="match status" value="1"/>
</dbReference>
<evidence type="ECO:0000313" key="5">
    <source>
        <dbReference type="EMBL" id="MDQ7911197.1"/>
    </source>
</evidence>
<dbReference type="Gene3D" id="1.10.10.10">
    <property type="entry name" value="Winged helix-like DNA-binding domain superfamily/Winged helix DNA-binding domain"/>
    <property type="match status" value="1"/>
</dbReference>
<dbReference type="CDD" id="cd07377">
    <property type="entry name" value="WHTH_GntR"/>
    <property type="match status" value="1"/>
</dbReference>
<dbReference type="PRINTS" id="PR00035">
    <property type="entry name" value="HTHGNTR"/>
</dbReference>
<dbReference type="Gene3D" id="3.40.50.2300">
    <property type="match status" value="2"/>
</dbReference>
<dbReference type="PROSITE" id="PS50949">
    <property type="entry name" value="HTH_GNTR"/>
    <property type="match status" value="1"/>
</dbReference>
<dbReference type="InterPro" id="IPR046335">
    <property type="entry name" value="LacI/GalR-like_sensor"/>
</dbReference>
<dbReference type="Proteomes" id="UP001230908">
    <property type="component" value="Unassembled WGS sequence"/>
</dbReference>
<evidence type="ECO:0000256" key="2">
    <source>
        <dbReference type="ARBA" id="ARBA00023125"/>
    </source>
</evidence>
<dbReference type="SMART" id="SM00345">
    <property type="entry name" value="HTH_GNTR"/>
    <property type="match status" value="1"/>
</dbReference>
<organism evidence="5 6">
    <name type="scientific">Phytohabitans maris</name>
    <dbReference type="NCBI Taxonomy" id="3071409"/>
    <lineage>
        <taxon>Bacteria</taxon>
        <taxon>Bacillati</taxon>
        <taxon>Actinomycetota</taxon>
        <taxon>Actinomycetes</taxon>
        <taxon>Micromonosporales</taxon>
        <taxon>Micromonosporaceae</taxon>
    </lineage>
</organism>
<dbReference type="Pfam" id="PF00392">
    <property type="entry name" value="GntR"/>
    <property type="match status" value="1"/>
</dbReference>
<keyword evidence="2" id="KW-0238">DNA-binding</keyword>
<dbReference type="InterPro" id="IPR036388">
    <property type="entry name" value="WH-like_DNA-bd_sf"/>
</dbReference>
<dbReference type="Pfam" id="PF13377">
    <property type="entry name" value="Peripla_BP_3"/>
    <property type="match status" value="1"/>
</dbReference>
<dbReference type="InterPro" id="IPR000524">
    <property type="entry name" value="Tscrpt_reg_HTH_GntR"/>
</dbReference>
<evidence type="ECO:0000313" key="6">
    <source>
        <dbReference type="Proteomes" id="UP001230908"/>
    </source>
</evidence>
<reference evidence="5 6" key="1">
    <citation type="submission" date="2023-08" db="EMBL/GenBank/DDBJ databases">
        <title>Phytohabitans sansha sp. nov., isolated from marine sediment.</title>
        <authorList>
            <person name="Zhao Y."/>
            <person name="Yi K."/>
        </authorList>
    </citation>
    <scope>NUCLEOTIDE SEQUENCE [LARGE SCALE GENOMIC DNA]</scope>
    <source>
        <strain evidence="5 6">ZYX-F-186</strain>
    </source>
</reference>
<dbReference type="PANTHER" id="PTHR30146:SF109">
    <property type="entry name" value="HTH-TYPE TRANSCRIPTIONAL REGULATOR GALS"/>
    <property type="match status" value="1"/>
</dbReference>
<dbReference type="SUPFAM" id="SSF46785">
    <property type="entry name" value="Winged helix' DNA-binding domain"/>
    <property type="match status" value="1"/>
</dbReference>
<dbReference type="SUPFAM" id="SSF53822">
    <property type="entry name" value="Periplasmic binding protein-like I"/>
    <property type="match status" value="1"/>
</dbReference>
<evidence type="ECO:0000256" key="3">
    <source>
        <dbReference type="ARBA" id="ARBA00023163"/>
    </source>
</evidence>
<comment type="caution">
    <text evidence="5">The sequence shown here is derived from an EMBL/GenBank/DDBJ whole genome shotgun (WGS) entry which is preliminary data.</text>
</comment>
<keyword evidence="6" id="KW-1185">Reference proteome</keyword>
<dbReference type="RefSeq" id="WP_308718419.1">
    <property type="nucleotide sequence ID" value="NZ_JAVHUY010000074.1"/>
</dbReference>
<name>A0ABU0ZZ09_9ACTN</name>
<dbReference type="CDD" id="cd06267">
    <property type="entry name" value="PBP1_LacI_sugar_binding-like"/>
    <property type="match status" value="1"/>
</dbReference>
<feature type="domain" description="HTH gntR-type" evidence="4">
    <location>
        <begin position="5"/>
        <end position="73"/>
    </location>
</feature>
<dbReference type="InterPro" id="IPR036390">
    <property type="entry name" value="WH_DNA-bd_sf"/>
</dbReference>
<evidence type="ECO:0000259" key="4">
    <source>
        <dbReference type="PROSITE" id="PS50949"/>
    </source>
</evidence>
<keyword evidence="1" id="KW-0805">Transcription regulation</keyword>
<gene>
    <name evidence="5" type="ORF">RB614_42585</name>
</gene>
<keyword evidence="3" id="KW-0804">Transcription</keyword>
<dbReference type="InterPro" id="IPR028082">
    <property type="entry name" value="Peripla_BP_I"/>
</dbReference>